<evidence type="ECO:0000256" key="5">
    <source>
        <dbReference type="ARBA" id="ARBA00023015"/>
    </source>
</evidence>
<evidence type="ECO:0000256" key="2">
    <source>
        <dbReference type="ARBA" id="ARBA00022473"/>
    </source>
</evidence>
<dbReference type="PANTHER" id="PTHR19290:SF162">
    <property type="entry name" value="TRANSCRIPTION FACTOR ATOH7"/>
    <property type="match status" value="1"/>
</dbReference>
<sequence length="225" mass="24841">MALDTRLYRWTNPASFSDLCSDDFNEIVGSDLRQGEYLDAYSDGCETPTSSPASVEGARSYFAAEGARDAFPQAKGDFAGPSAAPRRPTPSRPSATRTSGPAARAAPTPPARPPAGQPPLPPSAGPHKLETATETLVHSQGLFERKPLRMRRRQQKHVNGEVKRKRRIQANARERRRMNGLNNAFERLREVVPALGNDRKLSKFETLQMAQTYIVALSELLKRDT</sequence>
<dbReference type="SUPFAM" id="SSF47459">
    <property type="entry name" value="HLH, helix-loop-helix DNA-binding domain"/>
    <property type="match status" value="1"/>
</dbReference>
<keyword evidence="5" id="KW-0805">Transcription regulation</keyword>
<dbReference type="GO" id="GO:0000981">
    <property type="term" value="F:DNA-binding transcription factor activity, RNA polymerase II-specific"/>
    <property type="evidence" value="ECO:0007669"/>
    <property type="project" value="TreeGrafter"/>
</dbReference>
<keyword evidence="2" id="KW-0217">Developmental protein</keyword>
<dbReference type="GO" id="GO:0045944">
    <property type="term" value="P:positive regulation of transcription by RNA polymerase II"/>
    <property type="evidence" value="ECO:0007669"/>
    <property type="project" value="TreeGrafter"/>
</dbReference>
<evidence type="ECO:0000256" key="4">
    <source>
        <dbReference type="ARBA" id="ARBA00022902"/>
    </source>
</evidence>
<dbReference type="GO" id="GO:0005634">
    <property type="term" value="C:nucleus"/>
    <property type="evidence" value="ECO:0007669"/>
    <property type="project" value="UniProtKB-SubCell"/>
</dbReference>
<comment type="subcellular location">
    <subcellularLocation>
        <location evidence="1">Nucleus</location>
    </subcellularLocation>
</comment>
<name>A0A3R7QGU7_PENVA</name>
<evidence type="ECO:0000313" key="11">
    <source>
        <dbReference type="Proteomes" id="UP000283509"/>
    </source>
</evidence>
<feature type="region of interest" description="Disordered" evidence="8">
    <location>
        <begin position="72"/>
        <end position="128"/>
    </location>
</feature>
<evidence type="ECO:0000256" key="3">
    <source>
        <dbReference type="ARBA" id="ARBA00022782"/>
    </source>
</evidence>
<dbReference type="GO" id="GO:0070888">
    <property type="term" value="F:E-box binding"/>
    <property type="evidence" value="ECO:0007669"/>
    <property type="project" value="TreeGrafter"/>
</dbReference>
<feature type="compositionally biased region" description="Pro residues" evidence="8">
    <location>
        <begin position="107"/>
        <end position="124"/>
    </location>
</feature>
<dbReference type="OrthoDB" id="6161578at2759"/>
<evidence type="ECO:0000259" key="9">
    <source>
        <dbReference type="PROSITE" id="PS50888"/>
    </source>
</evidence>
<reference evidence="10 11" key="1">
    <citation type="submission" date="2018-04" db="EMBL/GenBank/DDBJ databases">
        <authorList>
            <person name="Zhang X."/>
            <person name="Yuan J."/>
            <person name="Li F."/>
            <person name="Xiang J."/>
        </authorList>
    </citation>
    <scope>NUCLEOTIDE SEQUENCE [LARGE SCALE GENOMIC DNA]</scope>
    <source>
        <tissue evidence="10">Muscle</tissue>
    </source>
</reference>
<dbReference type="Proteomes" id="UP000283509">
    <property type="component" value="Unassembled WGS sequence"/>
</dbReference>
<dbReference type="InterPro" id="IPR050359">
    <property type="entry name" value="bHLH_transcription_factors"/>
</dbReference>
<dbReference type="GO" id="GO:0016360">
    <property type="term" value="P:sensory organ precursor cell fate determination"/>
    <property type="evidence" value="ECO:0007669"/>
    <property type="project" value="UniProtKB-ARBA"/>
</dbReference>
<protein>
    <recommendedName>
        <fullName evidence="9">BHLH domain-containing protein</fullName>
    </recommendedName>
</protein>
<organism evidence="10 11">
    <name type="scientific">Penaeus vannamei</name>
    <name type="common">Whiteleg shrimp</name>
    <name type="synonym">Litopenaeus vannamei</name>
    <dbReference type="NCBI Taxonomy" id="6689"/>
    <lineage>
        <taxon>Eukaryota</taxon>
        <taxon>Metazoa</taxon>
        <taxon>Ecdysozoa</taxon>
        <taxon>Arthropoda</taxon>
        <taxon>Crustacea</taxon>
        <taxon>Multicrustacea</taxon>
        <taxon>Malacostraca</taxon>
        <taxon>Eumalacostraca</taxon>
        <taxon>Eucarida</taxon>
        <taxon>Decapoda</taxon>
        <taxon>Dendrobranchiata</taxon>
        <taxon>Penaeoidea</taxon>
        <taxon>Penaeidae</taxon>
        <taxon>Penaeus</taxon>
    </lineage>
</organism>
<keyword evidence="4" id="KW-0524">Neurogenesis</keyword>
<proteinExistence type="predicted"/>
<dbReference type="EMBL" id="QCYY01002874">
    <property type="protein sequence ID" value="ROT66941.1"/>
    <property type="molecule type" value="Genomic_DNA"/>
</dbReference>
<evidence type="ECO:0000256" key="1">
    <source>
        <dbReference type="ARBA" id="ARBA00004123"/>
    </source>
</evidence>
<evidence type="ECO:0000313" key="10">
    <source>
        <dbReference type="EMBL" id="ROT66941.1"/>
    </source>
</evidence>
<evidence type="ECO:0000256" key="7">
    <source>
        <dbReference type="ARBA" id="ARBA00023242"/>
    </source>
</evidence>
<dbReference type="PANTHER" id="PTHR19290">
    <property type="entry name" value="BASIC HELIX-LOOP-HELIX PROTEIN NEUROGENIN-RELATED"/>
    <property type="match status" value="1"/>
</dbReference>
<keyword evidence="6" id="KW-0804">Transcription</keyword>
<dbReference type="Pfam" id="PF00010">
    <property type="entry name" value="HLH"/>
    <property type="match status" value="1"/>
</dbReference>
<keyword evidence="7" id="KW-0539">Nucleus</keyword>
<dbReference type="PROSITE" id="PS50888">
    <property type="entry name" value="BHLH"/>
    <property type="match status" value="1"/>
</dbReference>
<keyword evidence="11" id="KW-1185">Reference proteome</keyword>
<dbReference type="InterPro" id="IPR011598">
    <property type="entry name" value="bHLH_dom"/>
</dbReference>
<evidence type="ECO:0000256" key="6">
    <source>
        <dbReference type="ARBA" id="ARBA00023163"/>
    </source>
</evidence>
<reference evidence="10 11" key="2">
    <citation type="submission" date="2019-01" db="EMBL/GenBank/DDBJ databases">
        <title>The decoding of complex shrimp genome reveals the adaptation for benthos swimmer, frequently molting mechanism and breeding impact on genome.</title>
        <authorList>
            <person name="Sun Y."/>
            <person name="Gao Y."/>
            <person name="Yu Y."/>
        </authorList>
    </citation>
    <scope>NUCLEOTIDE SEQUENCE [LARGE SCALE GENOMIC DNA]</scope>
    <source>
        <tissue evidence="10">Muscle</tissue>
    </source>
</reference>
<dbReference type="FunFam" id="4.10.280.10:FF:000025">
    <property type="entry name" value="protein atonal homolog 7"/>
    <property type="match status" value="1"/>
</dbReference>
<dbReference type="CDD" id="cd11430">
    <property type="entry name" value="bHLH_TS_ATOH1_like"/>
    <property type="match status" value="1"/>
</dbReference>
<keyword evidence="3" id="KW-0221">Differentiation</keyword>
<dbReference type="SMART" id="SM00353">
    <property type="entry name" value="HLH"/>
    <property type="match status" value="1"/>
</dbReference>
<dbReference type="Gene3D" id="4.10.280.10">
    <property type="entry name" value="Helix-loop-helix DNA-binding domain"/>
    <property type="match status" value="1"/>
</dbReference>
<dbReference type="GO" id="GO:0061564">
    <property type="term" value="P:axon development"/>
    <property type="evidence" value="ECO:0007669"/>
    <property type="project" value="TreeGrafter"/>
</dbReference>
<accession>A0A3R7QGU7</accession>
<feature type="compositionally biased region" description="Low complexity" evidence="8">
    <location>
        <begin position="79"/>
        <end position="106"/>
    </location>
</feature>
<dbReference type="InterPro" id="IPR036638">
    <property type="entry name" value="HLH_DNA-bd_sf"/>
</dbReference>
<dbReference type="AlphaFoldDB" id="A0A3R7QGU7"/>
<dbReference type="GO" id="GO:0046982">
    <property type="term" value="F:protein heterodimerization activity"/>
    <property type="evidence" value="ECO:0007669"/>
    <property type="project" value="UniProtKB-ARBA"/>
</dbReference>
<gene>
    <name evidence="10" type="ORF">C7M84_014995</name>
</gene>
<feature type="domain" description="BHLH" evidence="9">
    <location>
        <begin position="165"/>
        <end position="217"/>
    </location>
</feature>
<comment type="caution">
    <text evidence="10">The sequence shown here is derived from an EMBL/GenBank/DDBJ whole genome shotgun (WGS) entry which is preliminary data.</text>
</comment>
<evidence type="ECO:0000256" key="8">
    <source>
        <dbReference type="SAM" id="MobiDB-lite"/>
    </source>
</evidence>